<protein>
    <recommendedName>
        <fullName evidence="7 9">Uroporphyrinogen-III synthase</fullName>
        <ecNumber evidence="3 9">4.2.1.75</ecNumber>
    </recommendedName>
</protein>
<evidence type="ECO:0000256" key="7">
    <source>
        <dbReference type="ARBA" id="ARBA00040167"/>
    </source>
</evidence>
<name>A0A8G2FLA4_ACIRU</name>
<dbReference type="Pfam" id="PF02602">
    <property type="entry name" value="HEM4"/>
    <property type="match status" value="1"/>
</dbReference>
<dbReference type="GO" id="GO:0006780">
    <property type="term" value="P:uroporphyrinogen III biosynthetic process"/>
    <property type="evidence" value="ECO:0007669"/>
    <property type="project" value="UniProtKB-UniRule"/>
</dbReference>
<evidence type="ECO:0000256" key="4">
    <source>
        <dbReference type="ARBA" id="ARBA00023239"/>
    </source>
</evidence>
<evidence type="ECO:0000313" key="12">
    <source>
        <dbReference type="Proteomes" id="UP000186308"/>
    </source>
</evidence>
<evidence type="ECO:0000256" key="8">
    <source>
        <dbReference type="ARBA" id="ARBA00048617"/>
    </source>
</evidence>
<evidence type="ECO:0000313" key="11">
    <source>
        <dbReference type="EMBL" id="SIQ47986.1"/>
    </source>
</evidence>
<dbReference type="EC" id="4.2.1.75" evidence="3 9"/>
<evidence type="ECO:0000256" key="5">
    <source>
        <dbReference type="ARBA" id="ARBA00023244"/>
    </source>
</evidence>
<dbReference type="InterPro" id="IPR003754">
    <property type="entry name" value="4pyrrol_synth_uPrphyn_synth"/>
</dbReference>
<comment type="function">
    <text evidence="6 9">Catalyzes cyclization of the linear tetrapyrrole, hydroxymethylbilane, to the macrocyclic uroporphyrinogen III.</text>
</comment>
<accession>A0A8G2FLA4</accession>
<dbReference type="Proteomes" id="UP000186308">
    <property type="component" value="Unassembled WGS sequence"/>
</dbReference>
<evidence type="ECO:0000256" key="9">
    <source>
        <dbReference type="RuleBase" id="RU366031"/>
    </source>
</evidence>
<feature type="domain" description="Tetrapyrrole biosynthesis uroporphyrinogen III synthase" evidence="10">
    <location>
        <begin position="18"/>
        <end position="228"/>
    </location>
</feature>
<evidence type="ECO:0000259" key="10">
    <source>
        <dbReference type="Pfam" id="PF02602"/>
    </source>
</evidence>
<keyword evidence="4 9" id="KW-0456">Lyase</keyword>
<dbReference type="UniPathway" id="UPA00251">
    <property type="reaction ID" value="UER00320"/>
</dbReference>
<proteinExistence type="inferred from homology"/>
<dbReference type="PANTHER" id="PTHR38042:SF1">
    <property type="entry name" value="UROPORPHYRINOGEN-III SYNTHASE, CHLOROPLASTIC"/>
    <property type="match status" value="1"/>
</dbReference>
<sequence>MTESLTILVTRPEPGGSATADLLRARGHVPVLAPCLDIEALPATLPYTCDAIVIASAQALPGLPAAWRAIPLFAVGDATAARARDLGFITVESASGTARDLADLVVRQLKPRAAIVLPCGAGHSLELAAALRTAGFRVTRRVVYRSRPAEHLAAAAIAALAAEAVDRVMIFSPATARRFASLIDHESLAGTLRRAIAIAISPAAAAPLARLPFRAIRAAISPDQDHMLAILP</sequence>
<evidence type="ECO:0000256" key="6">
    <source>
        <dbReference type="ARBA" id="ARBA00037589"/>
    </source>
</evidence>
<evidence type="ECO:0000256" key="2">
    <source>
        <dbReference type="ARBA" id="ARBA00008133"/>
    </source>
</evidence>
<dbReference type="PANTHER" id="PTHR38042">
    <property type="entry name" value="UROPORPHYRINOGEN-III SYNTHASE, CHLOROPLASTIC"/>
    <property type="match status" value="1"/>
</dbReference>
<dbReference type="CDD" id="cd06578">
    <property type="entry name" value="HemD"/>
    <property type="match status" value="1"/>
</dbReference>
<evidence type="ECO:0000256" key="3">
    <source>
        <dbReference type="ARBA" id="ARBA00013109"/>
    </source>
</evidence>
<gene>
    <name evidence="11" type="ORF">SAMN05421828_10572</name>
</gene>
<comment type="caution">
    <text evidence="11">The sequence shown here is derived from an EMBL/GenBank/DDBJ whole genome shotgun (WGS) entry which is preliminary data.</text>
</comment>
<dbReference type="InterPro" id="IPR036108">
    <property type="entry name" value="4pyrrol_syn_uPrphyn_synt_sf"/>
</dbReference>
<dbReference type="GO" id="GO:0004852">
    <property type="term" value="F:uroporphyrinogen-III synthase activity"/>
    <property type="evidence" value="ECO:0007669"/>
    <property type="project" value="UniProtKB-UniRule"/>
</dbReference>
<dbReference type="AlphaFoldDB" id="A0A8G2FLA4"/>
<reference evidence="11 12" key="1">
    <citation type="submission" date="2017-01" db="EMBL/GenBank/DDBJ databases">
        <authorList>
            <person name="Varghese N."/>
            <person name="Submissions S."/>
        </authorList>
    </citation>
    <scope>NUCLEOTIDE SEQUENCE [LARGE SCALE GENOMIC DNA]</scope>
    <source>
        <strain evidence="11 12">ATCC 35905</strain>
    </source>
</reference>
<comment type="catalytic activity">
    <reaction evidence="8 9">
        <text>hydroxymethylbilane = uroporphyrinogen III + H2O</text>
        <dbReference type="Rhea" id="RHEA:18965"/>
        <dbReference type="ChEBI" id="CHEBI:15377"/>
        <dbReference type="ChEBI" id="CHEBI:57308"/>
        <dbReference type="ChEBI" id="CHEBI:57845"/>
        <dbReference type="EC" id="4.2.1.75"/>
    </reaction>
</comment>
<dbReference type="RefSeq" id="WP_245801514.1">
    <property type="nucleotide sequence ID" value="NZ_FTNE01000005.1"/>
</dbReference>
<keyword evidence="5 9" id="KW-0627">Porphyrin biosynthesis</keyword>
<dbReference type="EMBL" id="FTNE01000005">
    <property type="protein sequence ID" value="SIQ47986.1"/>
    <property type="molecule type" value="Genomic_DNA"/>
</dbReference>
<organism evidence="11 12">
    <name type="scientific">Acidiphilium rubrum</name>
    <dbReference type="NCBI Taxonomy" id="526"/>
    <lineage>
        <taxon>Bacteria</taxon>
        <taxon>Pseudomonadati</taxon>
        <taxon>Pseudomonadota</taxon>
        <taxon>Alphaproteobacteria</taxon>
        <taxon>Acetobacterales</taxon>
        <taxon>Acidocellaceae</taxon>
        <taxon>Acidiphilium</taxon>
    </lineage>
</organism>
<dbReference type="SUPFAM" id="SSF69618">
    <property type="entry name" value="HemD-like"/>
    <property type="match status" value="1"/>
</dbReference>
<dbReference type="InterPro" id="IPR039793">
    <property type="entry name" value="UROS/Hem4"/>
</dbReference>
<dbReference type="Gene3D" id="3.40.50.10090">
    <property type="match status" value="2"/>
</dbReference>
<comment type="pathway">
    <text evidence="1 9">Porphyrin-containing compound metabolism; protoporphyrin-IX biosynthesis; coproporphyrinogen-III from 5-aminolevulinate: step 3/4.</text>
</comment>
<dbReference type="GO" id="GO:0006782">
    <property type="term" value="P:protoporphyrinogen IX biosynthetic process"/>
    <property type="evidence" value="ECO:0007669"/>
    <property type="project" value="UniProtKB-UniRule"/>
</dbReference>
<keyword evidence="12" id="KW-1185">Reference proteome</keyword>
<comment type="similarity">
    <text evidence="2 9">Belongs to the uroporphyrinogen-III synthase family.</text>
</comment>
<evidence type="ECO:0000256" key="1">
    <source>
        <dbReference type="ARBA" id="ARBA00004772"/>
    </source>
</evidence>